<gene>
    <name evidence="21" type="primary">Chi-12</name>
</gene>
<comment type="similarity">
    <text evidence="3">Belongs to the glycosyl hydrolase 18 family. Chitinase class V subfamily.</text>
</comment>
<evidence type="ECO:0000256" key="16">
    <source>
        <dbReference type="SAM" id="MobiDB-lite"/>
    </source>
</evidence>
<organism evidence="21">
    <name type="scientific">Hirsutella thompsonii</name>
    <name type="common">Entomogenous fungus</name>
    <dbReference type="NCBI Taxonomy" id="42368"/>
    <lineage>
        <taxon>Eukaryota</taxon>
        <taxon>Fungi</taxon>
        <taxon>Dikarya</taxon>
        <taxon>Ascomycota</taxon>
        <taxon>Pezizomycotina</taxon>
        <taxon>Sordariomycetes</taxon>
        <taxon>Hypocreomycetidae</taxon>
        <taxon>Hypocreales</taxon>
        <taxon>Ophiocordycipitaceae</taxon>
        <taxon>Hirsutella</taxon>
    </lineage>
</organism>
<evidence type="ECO:0000256" key="3">
    <source>
        <dbReference type="ARBA" id="ARBA00008682"/>
    </source>
</evidence>
<evidence type="ECO:0000256" key="4">
    <source>
        <dbReference type="ARBA" id="ARBA00012729"/>
    </source>
</evidence>
<dbReference type="Gene3D" id="3.10.50.10">
    <property type="match status" value="1"/>
</dbReference>
<proteinExistence type="evidence at transcript level"/>
<keyword evidence="14" id="KW-1015">Disulfide bond</keyword>
<comment type="subcellular location">
    <subcellularLocation>
        <location evidence="2">Secreted</location>
    </subcellularLocation>
</comment>
<dbReference type="PROSITE" id="PS00026">
    <property type="entry name" value="CHIT_BIND_I_1"/>
    <property type="match status" value="1"/>
</dbReference>
<dbReference type="InterPro" id="IPR053214">
    <property type="entry name" value="LysM12-like"/>
</dbReference>
<dbReference type="SUPFAM" id="SSF54106">
    <property type="entry name" value="LysM domain"/>
    <property type="match status" value="1"/>
</dbReference>
<feature type="disulfide bond" evidence="14">
    <location>
        <begin position="480"/>
        <end position="494"/>
    </location>
</feature>
<dbReference type="Gene3D" id="3.20.20.80">
    <property type="entry name" value="Glycosidases"/>
    <property type="match status" value="1"/>
</dbReference>
<accession>A0A097F8M8</accession>
<dbReference type="InterPro" id="IPR029070">
    <property type="entry name" value="Chitinase_insertion_sf"/>
</dbReference>
<evidence type="ECO:0000256" key="7">
    <source>
        <dbReference type="ARBA" id="ARBA00022801"/>
    </source>
</evidence>
<dbReference type="EC" id="3.2.1.14" evidence="4"/>
<keyword evidence="9" id="KW-0843">Virulence</keyword>
<dbReference type="SUPFAM" id="SSF51445">
    <property type="entry name" value="(Trans)glycosidases"/>
    <property type="match status" value="1"/>
</dbReference>
<feature type="domain" description="LysM" evidence="19">
    <location>
        <begin position="386"/>
        <end position="434"/>
    </location>
</feature>
<evidence type="ECO:0000256" key="9">
    <source>
        <dbReference type="ARBA" id="ARBA00023026"/>
    </source>
</evidence>
<dbReference type="InterPro" id="IPR001002">
    <property type="entry name" value="Chitin-bd_1"/>
</dbReference>
<dbReference type="CDD" id="cd00118">
    <property type="entry name" value="LysM"/>
    <property type="match status" value="1"/>
</dbReference>
<dbReference type="InterPro" id="IPR011583">
    <property type="entry name" value="Chitinase_II/V-like_cat"/>
</dbReference>
<name>A0A097F8M8_HIRTH</name>
<dbReference type="Pfam" id="PF01476">
    <property type="entry name" value="LysM"/>
    <property type="match status" value="1"/>
</dbReference>
<dbReference type="PANTHER" id="PTHR47700">
    <property type="entry name" value="V CHITINASE, PUTATIVE (AFU_ORTHOLOGUE AFUA_6G13720)-RELATED"/>
    <property type="match status" value="1"/>
</dbReference>
<keyword evidence="17" id="KW-0732">Signal</keyword>
<evidence type="ECO:0000256" key="12">
    <source>
        <dbReference type="ARBA" id="ARBA00023326"/>
    </source>
</evidence>
<feature type="domain" description="Chitin-binding type-1" evidence="18">
    <location>
        <begin position="447"/>
        <end position="515"/>
    </location>
</feature>
<dbReference type="SMART" id="SM00636">
    <property type="entry name" value="Glyco_18"/>
    <property type="match status" value="1"/>
</dbReference>
<evidence type="ECO:0000313" key="21">
    <source>
        <dbReference type="EMBL" id="AIT18913.1"/>
    </source>
</evidence>
<dbReference type="InterPro" id="IPR001579">
    <property type="entry name" value="Glyco_hydro_18_chit_AS"/>
</dbReference>
<keyword evidence="11 15" id="KW-0326">Glycosidase</keyword>
<dbReference type="CDD" id="cd00035">
    <property type="entry name" value="ChtBD1"/>
    <property type="match status" value="1"/>
</dbReference>
<dbReference type="GO" id="GO:0005576">
    <property type="term" value="C:extracellular region"/>
    <property type="evidence" value="ECO:0007669"/>
    <property type="project" value="UniProtKB-SubCell"/>
</dbReference>
<keyword evidence="10" id="KW-0119">Carbohydrate metabolism</keyword>
<evidence type="ECO:0000256" key="2">
    <source>
        <dbReference type="ARBA" id="ARBA00004613"/>
    </source>
</evidence>
<dbReference type="SMART" id="SM00270">
    <property type="entry name" value="ChtBD1"/>
    <property type="match status" value="1"/>
</dbReference>
<dbReference type="PROSITE" id="PS01095">
    <property type="entry name" value="GH18_1"/>
    <property type="match status" value="1"/>
</dbReference>
<evidence type="ECO:0000256" key="1">
    <source>
        <dbReference type="ARBA" id="ARBA00000822"/>
    </source>
</evidence>
<feature type="domain" description="LysM" evidence="19">
    <location>
        <begin position="322"/>
        <end position="367"/>
    </location>
</feature>
<feature type="disulfide bond" evidence="14">
    <location>
        <begin position="475"/>
        <end position="487"/>
    </location>
</feature>
<evidence type="ECO:0000256" key="11">
    <source>
        <dbReference type="ARBA" id="ARBA00023295"/>
    </source>
</evidence>
<evidence type="ECO:0000256" key="6">
    <source>
        <dbReference type="ARBA" id="ARBA00022669"/>
    </source>
</evidence>
<dbReference type="Gene3D" id="3.30.60.10">
    <property type="entry name" value="Endochitinase-like"/>
    <property type="match status" value="1"/>
</dbReference>
<dbReference type="EMBL" id="KM221014">
    <property type="protein sequence ID" value="AIT18913.1"/>
    <property type="molecule type" value="mRNA"/>
</dbReference>
<dbReference type="Pfam" id="PF00704">
    <property type="entry name" value="Glyco_hydro_18"/>
    <property type="match status" value="1"/>
</dbReference>
<dbReference type="InterPro" id="IPR036861">
    <property type="entry name" value="Endochitinase-like_sf"/>
</dbReference>
<feature type="signal peptide" evidence="17">
    <location>
        <begin position="1"/>
        <end position="23"/>
    </location>
</feature>
<dbReference type="Gene3D" id="3.10.350.10">
    <property type="entry name" value="LysM domain"/>
    <property type="match status" value="2"/>
</dbReference>
<reference evidence="21" key="1">
    <citation type="submission" date="2014-07" db="EMBL/GenBank/DDBJ databases">
        <authorList>
            <person name="Agrawal Y."/>
            <person name="Khatri I."/>
            <person name="Subramanian S."/>
            <person name="Shenoy B.D."/>
        </authorList>
    </citation>
    <scope>NUCLEOTIDE SEQUENCE</scope>
    <source>
        <strain evidence="21">MTCC3556</strain>
    </source>
</reference>
<comment type="similarity">
    <text evidence="13">Belongs to the secreted LysM effector family.</text>
</comment>
<feature type="region of interest" description="Disordered" evidence="16">
    <location>
        <begin position="1141"/>
        <end position="1160"/>
    </location>
</feature>
<dbReference type="InterPro" id="IPR018371">
    <property type="entry name" value="Chitin-binding_1_CS"/>
</dbReference>
<dbReference type="InterPro" id="IPR018392">
    <property type="entry name" value="LysM"/>
</dbReference>
<feature type="domain" description="GH18" evidence="20">
    <location>
        <begin position="528"/>
        <end position="897"/>
    </location>
</feature>
<dbReference type="GO" id="GO:0000272">
    <property type="term" value="P:polysaccharide catabolic process"/>
    <property type="evidence" value="ECO:0007669"/>
    <property type="project" value="UniProtKB-KW"/>
</dbReference>
<feature type="chain" id="PRO_5001930544" description="chitinase" evidence="17">
    <location>
        <begin position="24"/>
        <end position="1160"/>
    </location>
</feature>
<evidence type="ECO:0000256" key="10">
    <source>
        <dbReference type="ARBA" id="ARBA00023277"/>
    </source>
</evidence>
<keyword evidence="8" id="KW-0146">Chitin degradation</keyword>
<evidence type="ECO:0000256" key="15">
    <source>
        <dbReference type="RuleBase" id="RU000489"/>
    </source>
</evidence>
<dbReference type="GO" id="GO:0008061">
    <property type="term" value="F:chitin binding"/>
    <property type="evidence" value="ECO:0007669"/>
    <property type="project" value="UniProtKB-UniRule"/>
</dbReference>
<keyword evidence="6 14" id="KW-0147">Chitin-binding</keyword>
<dbReference type="PROSITE" id="PS51782">
    <property type="entry name" value="LYSM"/>
    <property type="match status" value="2"/>
</dbReference>
<dbReference type="InterPro" id="IPR001223">
    <property type="entry name" value="Glyco_hydro18_cat"/>
</dbReference>
<keyword evidence="7 15" id="KW-0378">Hydrolase</keyword>
<evidence type="ECO:0000259" key="20">
    <source>
        <dbReference type="PROSITE" id="PS51910"/>
    </source>
</evidence>
<protein>
    <recommendedName>
        <fullName evidence="4">chitinase</fullName>
        <ecNumber evidence="4">3.2.1.14</ecNumber>
    </recommendedName>
</protein>
<dbReference type="InterPro" id="IPR017853">
    <property type="entry name" value="GH"/>
</dbReference>
<dbReference type="GO" id="GO:0006032">
    <property type="term" value="P:chitin catabolic process"/>
    <property type="evidence" value="ECO:0007669"/>
    <property type="project" value="UniProtKB-KW"/>
</dbReference>
<evidence type="ECO:0000256" key="5">
    <source>
        <dbReference type="ARBA" id="ARBA00022525"/>
    </source>
</evidence>
<dbReference type="InterPro" id="IPR036779">
    <property type="entry name" value="LysM_dom_sf"/>
</dbReference>
<dbReference type="CDD" id="cd02878">
    <property type="entry name" value="GH18_zymocin_alpha"/>
    <property type="match status" value="1"/>
</dbReference>
<evidence type="ECO:0000259" key="18">
    <source>
        <dbReference type="PROSITE" id="PS50941"/>
    </source>
</evidence>
<evidence type="ECO:0000256" key="17">
    <source>
        <dbReference type="SAM" id="SignalP"/>
    </source>
</evidence>
<evidence type="ECO:0000256" key="8">
    <source>
        <dbReference type="ARBA" id="ARBA00023024"/>
    </source>
</evidence>
<keyword evidence="5" id="KW-0964">Secreted</keyword>
<dbReference type="GO" id="GO:0008843">
    <property type="term" value="F:endochitinase activity"/>
    <property type="evidence" value="ECO:0007669"/>
    <property type="project" value="UniProtKB-EC"/>
</dbReference>
<dbReference type="SMART" id="SM00257">
    <property type="entry name" value="LysM"/>
    <property type="match status" value="1"/>
</dbReference>
<keyword evidence="12" id="KW-0624">Polysaccharide degradation</keyword>
<dbReference type="SUPFAM" id="SSF57016">
    <property type="entry name" value="Plant lectins/antimicrobial peptides"/>
    <property type="match status" value="1"/>
</dbReference>
<comment type="catalytic activity">
    <reaction evidence="1">
        <text>Random endo-hydrolysis of N-acetyl-beta-D-glucosaminide (1-&gt;4)-beta-linkages in chitin and chitodextrins.</text>
        <dbReference type="EC" id="3.2.1.14"/>
    </reaction>
</comment>
<dbReference type="AlphaFoldDB" id="A0A097F8M8"/>
<evidence type="ECO:0000256" key="13">
    <source>
        <dbReference type="ARBA" id="ARBA00044955"/>
    </source>
</evidence>
<dbReference type="PANTHER" id="PTHR47700:SF2">
    <property type="entry name" value="CHITINASE"/>
    <property type="match status" value="1"/>
</dbReference>
<feature type="disulfide bond" evidence="14">
    <location>
        <begin position="509"/>
        <end position="513"/>
    </location>
</feature>
<evidence type="ECO:0000259" key="19">
    <source>
        <dbReference type="PROSITE" id="PS51782"/>
    </source>
</evidence>
<dbReference type="SUPFAM" id="SSF54556">
    <property type="entry name" value="Chitinase insertion domain"/>
    <property type="match status" value="1"/>
</dbReference>
<comment type="caution">
    <text evidence="14">Lacks conserved residue(s) required for the propagation of feature annotation.</text>
</comment>
<sequence length="1160" mass="127645">MRRRRLCTPFGFLAITVIGSASGDDASSRQVSSLGVPFEGSLLSSLEAFPLNDPWAMPLEDGCPLSCDNAGSQPTEWTRLYQQDQLFRCQKPLLFDFNIQCVADKGTTFRACAAGLRDKADLRGWSRRGPSSIDGSASNMTTLMNWTAQDKSSKSRVPGSSCGAVASTVNASIQAGATSVNSIGEVLTAVEALRSYIQINSPCGSLILFAKAGNAIVGLYAGADLQKRRAVELIDESRHATTLGLFAVDDIEDIQNIQQALQDWAKGKCLDLTQGEVFRKNIDIAVLSAAPVPFPPVHPNFREGSGSGLTENRTLIARSECRVIEVADGDGCAALSTRCGIRGREFLEYNKVPDICTRLMPRQKVCCSDGELPSSRPAKQADGTCSTHKVVSGDTCDAIARVYEITNNEINLFNQQTWGWTGCSNLQIGLILCLTSGNPPLPAPVPGVECGPQKPGTQPPPGAFTGEDLASLNPCPLAACCSRWGFCGTFNTFCGKPGDNKKPPGTGNCISNCEFGTITTSKSPPPKFFKIGYFETYALSRPCDRIDIRTIDVQKYTHIHFAFATIAAGTFEVDMSPIINQFHYFKRLQGVKKILAFGGWAFSTELWIANSSTSPATFGTFRKGVQGQNRIRMAHNIARFIIDHGLDGVDIDWEYPAAPDIPDIPPGSPEEGLNYLRFLITLRQLLPAEKTISIAAPASYWYLKGFPIKEIMKYIDYLVYMTYDLHGQWDYGNKWAIEGCSTGNCLRSHVNMTETLRALSMITKAGVPSNKIVVGVTSYGRSFQMTDADCTGPTCTYTGPKPGAKPGKCTGTSGYLSHSEIRDIIENDATAKTFSDSDSTSNILVYQSTQWVAYMDNINKKAREDKYRNYNFLDTSDWAISLDTDNASSIDPRLDGSCSQFENLIHQAWSDAGEISKGPMSWQRDNKYQGVLDLYLGERSRMQPVLPSTDHIWHNFDRQYAAHYGGNRYIDGIYSYYYCDQKALPAKVQAKLTGSKCRYNSRKARGQAAVTWNDAGRFWSNVYVLLCPVFLGTEPGAPAMATLQTMKYDGDSWNEVRKTIDRWGNTVRGVTLYHETAHWELLSWPACQGNEEYNPHIIASKALYGGREGYKFNIRNAHSWALSAVAMWMMKRWPEIGVPKPVRPIPKTPPIDGLSADDGP</sequence>
<evidence type="ECO:0000256" key="14">
    <source>
        <dbReference type="PROSITE-ProRule" id="PRU00261"/>
    </source>
</evidence>
<dbReference type="PROSITE" id="PS50941">
    <property type="entry name" value="CHIT_BIND_I_2"/>
    <property type="match status" value="1"/>
</dbReference>
<dbReference type="PROSITE" id="PS51910">
    <property type="entry name" value="GH18_2"/>
    <property type="match status" value="1"/>
</dbReference>